<reference evidence="1 2" key="1">
    <citation type="journal article" date="2024" name="G3 (Bethesda)">
        <title>Genome assembly of Hibiscus sabdariffa L. provides insights into metabolisms of medicinal natural products.</title>
        <authorList>
            <person name="Kim T."/>
        </authorList>
    </citation>
    <scope>NUCLEOTIDE SEQUENCE [LARGE SCALE GENOMIC DNA]</scope>
    <source>
        <strain evidence="1">TK-2024</strain>
        <tissue evidence="1">Old leaves</tissue>
    </source>
</reference>
<dbReference type="Proteomes" id="UP001472677">
    <property type="component" value="Unassembled WGS sequence"/>
</dbReference>
<protein>
    <submittedName>
        <fullName evidence="1">Uncharacterized protein</fullName>
    </submittedName>
</protein>
<proteinExistence type="predicted"/>
<comment type="caution">
    <text evidence="1">The sequence shown here is derived from an EMBL/GenBank/DDBJ whole genome shotgun (WGS) entry which is preliminary data.</text>
</comment>
<organism evidence="1 2">
    <name type="scientific">Hibiscus sabdariffa</name>
    <name type="common">roselle</name>
    <dbReference type="NCBI Taxonomy" id="183260"/>
    <lineage>
        <taxon>Eukaryota</taxon>
        <taxon>Viridiplantae</taxon>
        <taxon>Streptophyta</taxon>
        <taxon>Embryophyta</taxon>
        <taxon>Tracheophyta</taxon>
        <taxon>Spermatophyta</taxon>
        <taxon>Magnoliopsida</taxon>
        <taxon>eudicotyledons</taxon>
        <taxon>Gunneridae</taxon>
        <taxon>Pentapetalae</taxon>
        <taxon>rosids</taxon>
        <taxon>malvids</taxon>
        <taxon>Malvales</taxon>
        <taxon>Malvaceae</taxon>
        <taxon>Malvoideae</taxon>
        <taxon>Hibiscus</taxon>
    </lineage>
</organism>
<evidence type="ECO:0000313" key="1">
    <source>
        <dbReference type="EMBL" id="KAK8521622.1"/>
    </source>
</evidence>
<sequence>MHDHTSATQDLTFSDLINEVPCPSEASRGYFLCIVGDGFEYRVVPCFPELPRDRNEHNLPRLSSQVFSHESILYHHPDGRSRNQIGPV</sequence>
<name>A0ABR2CPH4_9ROSI</name>
<keyword evidence="2" id="KW-1185">Reference proteome</keyword>
<evidence type="ECO:0000313" key="2">
    <source>
        <dbReference type="Proteomes" id="UP001472677"/>
    </source>
</evidence>
<gene>
    <name evidence="1" type="ORF">V6N12_031516</name>
</gene>
<dbReference type="EMBL" id="JBBPBM010000047">
    <property type="protein sequence ID" value="KAK8521622.1"/>
    <property type="molecule type" value="Genomic_DNA"/>
</dbReference>
<accession>A0ABR2CPH4</accession>